<comment type="caution">
    <text evidence="1">The sequence shown here is derived from an EMBL/GenBank/DDBJ whole genome shotgun (WGS) entry which is preliminary data.</text>
</comment>
<evidence type="ECO:0000313" key="2">
    <source>
        <dbReference type="Proteomes" id="UP001459714"/>
    </source>
</evidence>
<evidence type="ECO:0000313" key="1">
    <source>
        <dbReference type="EMBL" id="MEL3956907.1"/>
    </source>
</evidence>
<evidence type="ECO:0008006" key="3">
    <source>
        <dbReference type="Google" id="ProtNLM"/>
    </source>
</evidence>
<organism evidence="1 2">
    <name type="scientific">Caldifermentibacillus hisashii</name>
    <dbReference type="NCBI Taxonomy" id="996558"/>
    <lineage>
        <taxon>Bacteria</taxon>
        <taxon>Bacillati</taxon>
        <taxon>Bacillota</taxon>
        <taxon>Bacilli</taxon>
        <taxon>Bacillales</taxon>
        <taxon>Bacillaceae</taxon>
        <taxon>Caldifermentibacillus</taxon>
    </lineage>
</organism>
<reference evidence="1 2" key="1">
    <citation type="submission" date="2024-03" db="EMBL/GenBank/DDBJ databases">
        <title>Bacilli Hybrid Assemblies.</title>
        <authorList>
            <person name="Kovac J."/>
        </authorList>
    </citation>
    <scope>NUCLEOTIDE SEQUENCE [LARGE SCALE GENOMIC DNA]</scope>
    <source>
        <strain evidence="1 2">FSL M8-0022</strain>
    </source>
</reference>
<dbReference type="Proteomes" id="UP001459714">
    <property type="component" value="Unassembled WGS sequence"/>
</dbReference>
<proteinExistence type="predicted"/>
<keyword evidence="2" id="KW-1185">Reference proteome</keyword>
<name>A0ABU9JVM7_9BACI</name>
<dbReference type="EMBL" id="JBBYAK010000001">
    <property type="protein sequence ID" value="MEL3956907.1"/>
    <property type="molecule type" value="Genomic_DNA"/>
</dbReference>
<protein>
    <recommendedName>
        <fullName evidence="3">DUF2642 domain-containing protein</fullName>
    </recommendedName>
</protein>
<accession>A0ABU9JVM7</accession>
<sequence>MVENKMIFDKHMFKKHAPLELKKLLSSHIDILHGKEVVFNKEKFGLIAEYEVDGQRFYLYPVSKDWCTN</sequence>
<gene>
    <name evidence="1" type="ORF">NST17_06815</name>
</gene>
<dbReference type="RefSeq" id="WP_342019981.1">
    <property type="nucleotide sequence ID" value="NZ_JBBYAK010000001.1"/>
</dbReference>